<dbReference type="EMBL" id="LT907988">
    <property type="protein sequence ID" value="SOE50079.1"/>
    <property type="molecule type" value="Genomic_DNA"/>
</dbReference>
<dbReference type="PANTHER" id="PTHR47814">
    <property type="entry name" value="PEPTIDYL-TRNA HYDROLASE ARFB"/>
    <property type="match status" value="1"/>
</dbReference>
<dbReference type="GO" id="GO:0004045">
    <property type="term" value="F:peptidyl-tRNA hydrolase activity"/>
    <property type="evidence" value="ECO:0007669"/>
    <property type="project" value="TreeGrafter"/>
</dbReference>
<dbReference type="GO" id="GO:0003747">
    <property type="term" value="F:translation release factor activity"/>
    <property type="evidence" value="ECO:0007669"/>
    <property type="project" value="InterPro"/>
</dbReference>
<protein>
    <recommendedName>
        <fullName evidence="3">Prokaryotic-type class I peptide chain release factors domain-containing protein</fullName>
    </recommendedName>
</protein>
<dbReference type="Proteomes" id="UP000078558">
    <property type="component" value="Chromosome I"/>
</dbReference>
<evidence type="ECO:0000313" key="6">
    <source>
        <dbReference type="Proteomes" id="UP000078558"/>
    </source>
</evidence>
<dbReference type="InterPro" id="IPR000352">
    <property type="entry name" value="Pep_chain_release_fac_I"/>
</dbReference>
<evidence type="ECO:0000256" key="1">
    <source>
        <dbReference type="ARBA" id="ARBA00010835"/>
    </source>
</evidence>
<dbReference type="KEGG" id="odi:ODI_R2493"/>
<dbReference type="Pfam" id="PF00472">
    <property type="entry name" value="RF-1"/>
    <property type="match status" value="1"/>
</dbReference>
<dbReference type="RefSeq" id="WP_067758751.1">
    <property type="nucleotide sequence ID" value="NZ_LT907988.1"/>
</dbReference>
<dbReference type="STRING" id="1851544.ODI_03932"/>
<proteinExistence type="inferred from homology"/>
<organism evidence="4 6">
    <name type="scientific">Orrella dioscoreae</name>
    <dbReference type="NCBI Taxonomy" id="1851544"/>
    <lineage>
        <taxon>Bacteria</taxon>
        <taxon>Pseudomonadati</taxon>
        <taxon>Pseudomonadota</taxon>
        <taxon>Betaproteobacteria</taxon>
        <taxon>Burkholderiales</taxon>
        <taxon>Alcaligenaceae</taxon>
        <taxon>Orrella</taxon>
    </lineage>
</organism>
<feature type="region of interest" description="Disordered" evidence="2">
    <location>
        <begin position="99"/>
        <end position="138"/>
    </location>
</feature>
<evidence type="ECO:0000256" key="2">
    <source>
        <dbReference type="SAM" id="MobiDB-lite"/>
    </source>
</evidence>
<sequence>MIPITDTLSLDPDDLSYGMIRAQGSGGQNVNKVSSAVHLRYDLANAALPQWFKDAVMALGDHRVTQAGVIIIKAQSFRSQEKNRGDALDRLLALLRTAATPAAPRHATRPTRASQRRRVQRKVAHGQTKRLRGRVQDD</sequence>
<accession>A0A1C3K7H3</accession>
<comment type="similarity">
    <text evidence="1">Belongs to the prokaryotic/mitochondrial release factor family.</text>
</comment>
<dbReference type="GO" id="GO:0072344">
    <property type="term" value="P:rescue of stalled ribosome"/>
    <property type="evidence" value="ECO:0007669"/>
    <property type="project" value="TreeGrafter"/>
</dbReference>
<reference evidence="5 6" key="2">
    <citation type="submission" date="2017-08" db="EMBL/GenBank/DDBJ databases">
        <authorList>
            <person name="de Groot N.N."/>
        </authorList>
    </citation>
    <scope>NUCLEOTIDE SEQUENCE [LARGE SCALE GENOMIC DNA]</scope>
    <source>
        <strain evidence="5">Orrdi1</strain>
    </source>
</reference>
<dbReference type="AlphaFoldDB" id="A0A1C3K7H3"/>
<dbReference type="GO" id="GO:0043022">
    <property type="term" value="F:ribosome binding"/>
    <property type="evidence" value="ECO:0007669"/>
    <property type="project" value="TreeGrafter"/>
</dbReference>
<feature type="domain" description="Prokaryotic-type class I peptide chain release factors" evidence="3">
    <location>
        <begin position="21"/>
        <end position="37"/>
    </location>
</feature>
<keyword evidence="6" id="KW-1185">Reference proteome</keyword>
<dbReference type="OrthoDB" id="9815709at2"/>
<dbReference type="PANTHER" id="PTHR47814:SF1">
    <property type="entry name" value="PEPTIDYL-TRNA HYDROLASE ARFB"/>
    <property type="match status" value="1"/>
</dbReference>
<gene>
    <name evidence="4" type="ORF">ODI_03932</name>
    <name evidence="5" type="ORF">ODI_R2493</name>
</gene>
<dbReference type="EMBL" id="FLRC01000053">
    <property type="protein sequence ID" value="SBT27345.1"/>
    <property type="molecule type" value="Genomic_DNA"/>
</dbReference>
<dbReference type="NCBIfam" id="NF006718">
    <property type="entry name" value="PRK09256.1"/>
    <property type="match status" value="1"/>
</dbReference>
<name>A0A1C3K7H3_9BURK</name>
<evidence type="ECO:0000313" key="5">
    <source>
        <dbReference type="EMBL" id="SOE50079.1"/>
    </source>
</evidence>
<dbReference type="InterPro" id="IPR045853">
    <property type="entry name" value="Pep_chain_release_fac_I_sf"/>
</dbReference>
<feature type="compositionally biased region" description="Basic residues" evidence="2">
    <location>
        <begin position="106"/>
        <end position="138"/>
    </location>
</feature>
<reference evidence="4 6" key="1">
    <citation type="submission" date="2016-06" db="EMBL/GenBank/DDBJ databases">
        <authorList>
            <person name="Kjaerup R.B."/>
            <person name="Dalgaard T.S."/>
            <person name="Juul-Madsen H.R."/>
        </authorList>
    </citation>
    <scope>NUCLEOTIDE SEQUENCE [LARGE SCALE GENOMIC DNA]</scope>
    <source>
        <strain evidence="4">Orrdi1</strain>
    </source>
</reference>
<evidence type="ECO:0000313" key="4">
    <source>
        <dbReference type="EMBL" id="SBT27345.1"/>
    </source>
</evidence>
<dbReference type="SUPFAM" id="SSF75620">
    <property type="entry name" value="Release factor"/>
    <property type="match status" value="1"/>
</dbReference>
<evidence type="ECO:0000259" key="3">
    <source>
        <dbReference type="PROSITE" id="PS00745"/>
    </source>
</evidence>
<dbReference type="PROSITE" id="PS00745">
    <property type="entry name" value="RF_PROK_I"/>
    <property type="match status" value="1"/>
</dbReference>
<dbReference type="Gene3D" id="3.30.160.20">
    <property type="match status" value="1"/>
</dbReference>